<reference evidence="1 2" key="1">
    <citation type="journal article" date="2018" name="Sci. Rep.">
        <title>Genomic signatures of local adaptation to the degree of environmental predictability in rotifers.</title>
        <authorList>
            <person name="Franch-Gras L."/>
            <person name="Hahn C."/>
            <person name="Garcia-Roger E.M."/>
            <person name="Carmona M.J."/>
            <person name="Serra M."/>
            <person name="Gomez A."/>
        </authorList>
    </citation>
    <scope>NUCLEOTIDE SEQUENCE [LARGE SCALE GENOMIC DNA]</scope>
    <source>
        <strain evidence="1">HYR1</strain>
    </source>
</reference>
<organism evidence="1 2">
    <name type="scientific">Brachionus plicatilis</name>
    <name type="common">Marine rotifer</name>
    <name type="synonym">Brachionus muelleri</name>
    <dbReference type="NCBI Taxonomy" id="10195"/>
    <lineage>
        <taxon>Eukaryota</taxon>
        <taxon>Metazoa</taxon>
        <taxon>Spiralia</taxon>
        <taxon>Gnathifera</taxon>
        <taxon>Rotifera</taxon>
        <taxon>Eurotatoria</taxon>
        <taxon>Monogononta</taxon>
        <taxon>Pseudotrocha</taxon>
        <taxon>Ploima</taxon>
        <taxon>Brachionidae</taxon>
        <taxon>Brachionus</taxon>
    </lineage>
</organism>
<gene>
    <name evidence="1" type="ORF">BpHYR1_017604</name>
</gene>
<dbReference type="SUPFAM" id="SSF53098">
    <property type="entry name" value="Ribonuclease H-like"/>
    <property type="match status" value="1"/>
</dbReference>
<dbReference type="Proteomes" id="UP000276133">
    <property type="component" value="Unassembled WGS sequence"/>
</dbReference>
<proteinExistence type="predicted"/>
<dbReference type="AlphaFoldDB" id="A0A3M7T992"/>
<protein>
    <submittedName>
        <fullName evidence="1">Uncharacterized protein</fullName>
    </submittedName>
</protein>
<name>A0A3M7T992_BRAPC</name>
<accession>A0A3M7T992</accession>
<dbReference type="EMBL" id="REGN01000079">
    <property type="protein sequence ID" value="RNA44646.1"/>
    <property type="molecule type" value="Genomic_DNA"/>
</dbReference>
<evidence type="ECO:0000313" key="1">
    <source>
        <dbReference type="EMBL" id="RNA44646.1"/>
    </source>
</evidence>
<sequence>MLLIKVRVLDASCQVDDEQLENKNFKAAKERFCGQEYTAKEDELKEVKENVSSTLLVVEPSLQEDHSTQVKSQLVASSPEEVPSVQKDVFRKIMSKTKQNLIEPIESVTFTVEPMLEIYLRNFVWSSKNSKLLCIVMDFEVFNNNFQKYESSFKPERLKAVVDIWTNRVNADFIALGAVLFDFNFNRQLIVIDIQRMKGGHCAENIQIAIEDIINKYCVVCDEGSSLVRLFGQLLDQRIIFGDDDVVQEPSVDLITFSNIMDKFKNKHSNSIADPSTTDTDSIEPGVIENNLEGVSALPDVASITKEINDIVTHLETLKFNNNIQLSARPTEKILKQIQYNDEYDLTGGSPITELNLKIGSNKIPRFQCACHKLNFAIKHAIDNHAELSNLLKDFSVSNANFRRSIRISRERKREKKCRLRLQNLTRWSSAYLMMESVKRAAYLMNTSIVRKWVKKAFAKNMLNDDSQIEDNIPLSAQSTNSNYFYYGFDDDQETNNTN</sequence>
<keyword evidence="2" id="KW-1185">Reference proteome</keyword>
<evidence type="ECO:0000313" key="2">
    <source>
        <dbReference type="Proteomes" id="UP000276133"/>
    </source>
</evidence>
<dbReference type="InterPro" id="IPR012337">
    <property type="entry name" value="RNaseH-like_sf"/>
</dbReference>
<comment type="caution">
    <text evidence="1">The sequence shown here is derived from an EMBL/GenBank/DDBJ whole genome shotgun (WGS) entry which is preliminary data.</text>
</comment>